<dbReference type="EMBL" id="MU069863">
    <property type="protein sequence ID" value="KAF5832583.1"/>
    <property type="molecule type" value="Genomic_DNA"/>
</dbReference>
<protein>
    <submittedName>
        <fullName evidence="2">Amidase signature domain-containing protein</fullName>
    </submittedName>
</protein>
<dbReference type="SUPFAM" id="SSF75304">
    <property type="entry name" value="Amidase signature (AS) enzymes"/>
    <property type="match status" value="1"/>
</dbReference>
<dbReference type="Gene3D" id="3.90.1300.10">
    <property type="entry name" value="Amidase signature (AS) domain"/>
    <property type="match status" value="2"/>
</dbReference>
<dbReference type="Proteomes" id="UP000815325">
    <property type="component" value="Unassembled WGS sequence"/>
</dbReference>
<dbReference type="PANTHER" id="PTHR11895">
    <property type="entry name" value="TRANSAMIDASE"/>
    <property type="match status" value="1"/>
</dbReference>
<organism evidence="2 3">
    <name type="scientific">Dunaliella salina</name>
    <name type="common">Green alga</name>
    <name type="synonym">Protococcus salinus</name>
    <dbReference type="NCBI Taxonomy" id="3046"/>
    <lineage>
        <taxon>Eukaryota</taxon>
        <taxon>Viridiplantae</taxon>
        <taxon>Chlorophyta</taxon>
        <taxon>core chlorophytes</taxon>
        <taxon>Chlorophyceae</taxon>
        <taxon>CS clade</taxon>
        <taxon>Chlamydomonadales</taxon>
        <taxon>Dunaliellaceae</taxon>
        <taxon>Dunaliella</taxon>
    </lineage>
</organism>
<comment type="caution">
    <text evidence="2">The sequence shown here is derived from an EMBL/GenBank/DDBJ whole genome shotgun (WGS) entry which is preliminary data.</text>
</comment>
<dbReference type="InterPro" id="IPR023631">
    <property type="entry name" value="Amidase_dom"/>
</dbReference>
<evidence type="ECO:0000313" key="2">
    <source>
        <dbReference type="EMBL" id="KAF5832583.1"/>
    </source>
</evidence>
<proteinExistence type="predicted"/>
<keyword evidence="3" id="KW-1185">Reference proteome</keyword>
<gene>
    <name evidence="2" type="ORF">DUNSADRAFT_11483</name>
</gene>
<dbReference type="InterPro" id="IPR036928">
    <property type="entry name" value="AS_sf"/>
</dbReference>
<evidence type="ECO:0000313" key="3">
    <source>
        <dbReference type="Proteomes" id="UP000815325"/>
    </source>
</evidence>
<dbReference type="Pfam" id="PF01425">
    <property type="entry name" value="Amidase"/>
    <property type="match status" value="1"/>
</dbReference>
<evidence type="ECO:0000259" key="1">
    <source>
        <dbReference type="Pfam" id="PF01425"/>
    </source>
</evidence>
<sequence length="466" mass="49765">MGSKHLPPAGSVNAAECAYRGGVLQSPALGGRSLWLATKAFETPGLANILYSAIAPSSGFSQVLYDIKVPEAPLFRSHLPVPSEEPGCETLKANYWPNPASPVEALAELKSGGFLPGLEVLPPTKAEEEQAYRRPTVADYAAAYSKGATTPSAVAERIIAFVQATQPKCFWFASSDAADIRRQAEESTQRFKDGKPRSVLEGVPYAVKDLVDADPYPTTCGTSYLASQRPSTGDAPYIAALRDMGAILIGKANMHEMGLGITGLNLAWGTARNPLNMEHYCGGSSSGSAAVLAAGGRVSMEGAVEVDCTVATIGPMCACVQDLVILHTIMSTYGPASLCPVRLPKGVPPPGAPSTDNPKPLAGSTGGIFWPWFEDADPEVVSTCKAAVEKLKEMGMEIKDVKIPELELMRIGHNVTILSEMQHNFSDQWTAKHQQQQLAEQQPFVLGPKEQQHMEKVAKSVHAPRR</sequence>
<dbReference type="PANTHER" id="PTHR11895:SF67">
    <property type="entry name" value="AMIDASE DOMAIN-CONTAINING PROTEIN"/>
    <property type="match status" value="1"/>
</dbReference>
<dbReference type="InterPro" id="IPR000120">
    <property type="entry name" value="Amidase"/>
</dbReference>
<name>A0ABQ7GD90_DUNSA</name>
<accession>A0ABQ7GD90</accession>
<reference evidence="2" key="1">
    <citation type="submission" date="2017-08" db="EMBL/GenBank/DDBJ databases">
        <authorList>
            <person name="Polle J.E."/>
            <person name="Barry K."/>
            <person name="Cushman J."/>
            <person name="Schmutz J."/>
            <person name="Tran D."/>
            <person name="Hathwaick L.T."/>
            <person name="Yim W.C."/>
            <person name="Jenkins J."/>
            <person name="Mckie-Krisberg Z.M."/>
            <person name="Prochnik S."/>
            <person name="Lindquist E."/>
            <person name="Dockter R.B."/>
            <person name="Adam C."/>
            <person name="Molina H."/>
            <person name="Bunkerborg J."/>
            <person name="Jin E."/>
            <person name="Buchheim M."/>
            <person name="Magnuson J."/>
        </authorList>
    </citation>
    <scope>NUCLEOTIDE SEQUENCE</scope>
    <source>
        <strain evidence="2">CCAP 19/18</strain>
    </source>
</reference>
<feature type="domain" description="Amidase" evidence="1">
    <location>
        <begin position="160"/>
        <end position="296"/>
    </location>
</feature>